<name>A0ABT4LVG6_9PROT</name>
<dbReference type="Gene3D" id="3.40.390.10">
    <property type="entry name" value="Collagenase (Catalytic Domain)"/>
    <property type="match status" value="1"/>
</dbReference>
<feature type="domain" description="Oligopeptidase A N-terminal" evidence="12">
    <location>
        <begin position="78"/>
        <end position="197"/>
    </location>
</feature>
<evidence type="ECO:0000256" key="6">
    <source>
        <dbReference type="ARBA" id="ARBA00023049"/>
    </source>
</evidence>
<keyword evidence="4 9" id="KW-0378">Hydrolase</keyword>
<dbReference type="Gene3D" id="1.20.1050.40">
    <property type="entry name" value="Endopeptidase. Chain P, domain 1"/>
    <property type="match status" value="1"/>
</dbReference>
<gene>
    <name evidence="13" type="ORF">O4G74_09830</name>
</gene>
<evidence type="ECO:0000313" key="13">
    <source>
        <dbReference type="EMBL" id="MCZ4298356.1"/>
    </source>
</evidence>
<evidence type="ECO:0000256" key="10">
    <source>
        <dbReference type="SAM" id="SignalP"/>
    </source>
</evidence>
<dbReference type="Gene3D" id="1.10.1370.10">
    <property type="entry name" value="Neurolysin, domain 3"/>
    <property type="match status" value="1"/>
</dbReference>
<accession>A0ABT4LVG6</accession>
<evidence type="ECO:0000256" key="2">
    <source>
        <dbReference type="ARBA" id="ARBA00022670"/>
    </source>
</evidence>
<evidence type="ECO:0000256" key="9">
    <source>
        <dbReference type="RuleBase" id="RU003435"/>
    </source>
</evidence>
<evidence type="ECO:0000256" key="4">
    <source>
        <dbReference type="ARBA" id="ARBA00022801"/>
    </source>
</evidence>
<dbReference type="InterPro" id="IPR045090">
    <property type="entry name" value="Pept_M3A_M3B"/>
</dbReference>
<protein>
    <recommendedName>
        <fullName evidence="8">oligopeptidase A</fullName>
        <ecNumber evidence="8">3.4.24.70</ecNumber>
    </recommendedName>
</protein>
<evidence type="ECO:0000256" key="3">
    <source>
        <dbReference type="ARBA" id="ARBA00022723"/>
    </source>
</evidence>
<evidence type="ECO:0000256" key="8">
    <source>
        <dbReference type="ARBA" id="ARBA00026100"/>
    </source>
</evidence>
<feature type="domain" description="Peptidase M3A/M3B catalytic" evidence="11">
    <location>
        <begin position="271"/>
        <end position="718"/>
    </location>
</feature>
<keyword evidence="6 9" id="KW-0482">Metalloprotease</keyword>
<organism evidence="13 14">
    <name type="scientific">Henriciella marina</name>
    <dbReference type="NCBI Taxonomy" id="453851"/>
    <lineage>
        <taxon>Bacteria</taxon>
        <taxon>Pseudomonadati</taxon>
        <taxon>Pseudomonadota</taxon>
        <taxon>Alphaproteobacteria</taxon>
        <taxon>Hyphomonadales</taxon>
        <taxon>Hyphomonadaceae</taxon>
        <taxon>Henriciella</taxon>
    </lineage>
</organism>
<keyword evidence="10" id="KW-0732">Signal</keyword>
<dbReference type="InterPro" id="IPR024080">
    <property type="entry name" value="Neurolysin/TOP_N"/>
</dbReference>
<evidence type="ECO:0000313" key="14">
    <source>
        <dbReference type="Proteomes" id="UP001083770"/>
    </source>
</evidence>
<feature type="chain" id="PRO_5046311647" description="oligopeptidase A" evidence="10">
    <location>
        <begin position="26"/>
        <end position="739"/>
    </location>
</feature>
<evidence type="ECO:0000259" key="11">
    <source>
        <dbReference type="Pfam" id="PF01432"/>
    </source>
</evidence>
<dbReference type="Pfam" id="PF19310">
    <property type="entry name" value="TOP_N"/>
    <property type="match status" value="1"/>
</dbReference>
<dbReference type="PANTHER" id="PTHR43660">
    <property type="entry name" value="DIPEPTIDYL CARBOXYPEPTIDASE"/>
    <property type="match status" value="1"/>
</dbReference>
<keyword evidence="5 9" id="KW-0862">Zinc</keyword>
<proteinExistence type="inferred from homology"/>
<comment type="caution">
    <text evidence="13">The sequence shown here is derived from an EMBL/GenBank/DDBJ whole genome shotgun (WGS) entry which is preliminary data.</text>
</comment>
<evidence type="ECO:0000256" key="7">
    <source>
        <dbReference type="ARBA" id="ARBA00024603"/>
    </source>
</evidence>
<sequence length="739" mass="82703">MKLKTLLFAGASALTMSAINPAALAQDAATETMAEEAEMAPVADPQVLLAEWTGPYSGVPPFDQVDVAMFQPALETAMESARAEIDALTAQDEAATFENTILPMEQGASELSRALTVYGIWASNLNSPEVQAVQREVAPKLAAFQDAIYQNTALFERIDAIYNGDDYDQLTAEQQRLVWDYYTDFVRAGAALDDEEKARVAEINQELAPLYTSFSNNLLHDEEAYVTWLSEEDLAGLPDSVVNAAKSAAESRNNEGGEYAILNTRSSMDPFLTYSDNRALREEVWRTYYARGDNGDEYDNNDVIAKIMPLRAERSQILGYESFAHRSIEKAVAGNPQAAMDLMLKVWPAATAKVDEEVAAMQAIADEEEAWIKIAPWDYRYYAEKVRQAEYDFDSEEVKQYLQLENLREGMFWMAGELYGMEFEQVTDVPVFHEDVRVWEVTRDGEHLGLWYFDPYARTGKRSGAWMNAYRTQDNLDGFTTPIVSNNSNFVKGAEGEPVLISWDDATTLFHEFGHALHGLNSNVTYPSLAGTAVPRDYVEFPSQVHENWLPTREVLENYALHVETGEPIPQELVDKIERAANARQGFDTTEYLASALVDMKLHMMTDFEGFDPDAFERETLEELGMPEELPMRHRMPQFAHVFSGEGYAAGYYAYLWADTFSADAWEAFEEAGGPYDRETADAFGKWILSVGNTLPPSEAYENFRGRQPDTDALMRDRGFGVAGEAAGSVGEDTNAPLE</sequence>
<feature type="signal peptide" evidence="10">
    <location>
        <begin position="1"/>
        <end position="25"/>
    </location>
</feature>
<dbReference type="CDD" id="cd06456">
    <property type="entry name" value="M3A_DCP"/>
    <property type="match status" value="1"/>
</dbReference>
<dbReference type="Pfam" id="PF01432">
    <property type="entry name" value="Peptidase_M3"/>
    <property type="match status" value="1"/>
</dbReference>
<keyword evidence="14" id="KW-1185">Reference proteome</keyword>
<dbReference type="InterPro" id="IPR034005">
    <property type="entry name" value="M3A_DCP"/>
</dbReference>
<dbReference type="SUPFAM" id="SSF55486">
    <property type="entry name" value="Metalloproteases ('zincins'), catalytic domain"/>
    <property type="match status" value="1"/>
</dbReference>
<evidence type="ECO:0000256" key="5">
    <source>
        <dbReference type="ARBA" id="ARBA00022833"/>
    </source>
</evidence>
<dbReference type="Proteomes" id="UP001083770">
    <property type="component" value="Unassembled WGS sequence"/>
</dbReference>
<dbReference type="InterPro" id="IPR024077">
    <property type="entry name" value="Neurolysin/TOP_dom2"/>
</dbReference>
<dbReference type="InterPro" id="IPR024079">
    <property type="entry name" value="MetalloPept_cat_dom_sf"/>
</dbReference>
<dbReference type="EMBL" id="JAPWGW010000003">
    <property type="protein sequence ID" value="MCZ4298356.1"/>
    <property type="molecule type" value="Genomic_DNA"/>
</dbReference>
<evidence type="ECO:0000256" key="1">
    <source>
        <dbReference type="ARBA" id="ARBA00006040"/>
    </source>
</evidence>
<dbReference type="PANTHER" id="PTHR43660:SF1">
    <property type="entry name" value="DIPEPTIDYL CARBOXYPEPTIDASE"/>
    <property type="match status" value="1"/>
</dbReference>
<keyword evidence="2 9" id="KW-0645">Protease</keyword>
<reference evidence="13" key="1">
    <citation type="submission" date="2022-12" db="EMBL/GenBank/DDBJ databases">
        <title>Bacterial isolates from different developmental stages of Nematostella vectensis.</title>
        <authorList>
            <person name="Fraune S."/>
        </authorList>
    </citation>
    <scope>NUCLEOTIDE SEQUENCE</scope>
    <source>
        <strain evidence="13">G21632-S1</strain>
    </source>
</reference>
<dbReference type="InterPro" id="IPR045666">
    <property type="entry name" value="OpdA_N"/>
</dbReference>
<evidence type="ECO:0000259" key="12">
    <source>
        <dbReference type="Pfam" id="PF19310"/>
    </source>
</evidence>
<comment type="cofactor">
    <cofactor evidence="9">
        <name>Zn(2+)</name>
        <dbReference type="ChEBI" id="CHEBI:29105"/>
    </cofactor>
    <text evidence="9">Binds 1 zinc ion.</text>
</comment>
<keyword evidence="3 9" id="KW-0479">Metal-binding</keyword>
<comment type="similarity">
    <text evidence="1 9">Belongs to the peptidase M3 family.</text>
</comment>
<dbReference type="EC" id="3.4.24.70" evidence="8"/>
<comment type="catalytic activity">
    <reaction evidence="7">
        <text>Hydrolysis of oligopeptides, with broad specificity. Gly or Ala commonly occur as P1 or P1' residues, but more distant residues are also important, as is shown by the fact that Z-Gly-Pro-Gly-|-Gly-Pro-Ala is cleaved, but not Z-(Gly)(5).</text>
        <dbReference type="EC" id="3.4.24.70"/>
    </reaction>
</comment>
<dbReference type="InterPro" id="IPR001567">
    <property type="entry name" value="Pept_M3A_M3B_dom"/>
</dbReference>